<reference evidence="2 3" key="1">
    <citation type="journal article" date="2017" name="Plant Biotechnol. J.">
        <title>A comprehensive draft genome sequence for lupin (Lupinus angustifolius), an emerging health food: insights into plant-microbe interactions and legume evolution.</title>
        <authorList>
            <person name="Hane J.K."/>
            <person name="Ming Y."/>
            <person name="Kamphuis L.G."/>
            <person name="Nelson M.N."/>
            <person name="Garg G."/>
            <person name="Atkins C.A."/>
            <person name="Bayer P.E."/>
            <person name="Bravo A."/>
            <person name="Bringans S."/>
            <person name="Cannon S."/>
            <person name="Edwards D."/>
            <person name="Foley R."/>
            <person name="Gao L.L."/>
            <person name="Harrison M.J."/>
            <person name="Huang W."/>
            <person name="Hurgobin B."/>
            <person name="Li S."/>
            <person name="Liu C.W."/>
            <person name="McGrath A."/>
            <person name="Morahan G."/>
            <person name="Murray J."/>
            <person name="Weller J."/>
            <person name="Jian J."/>
            <person name="Singh K.B."/>
        </authorList>
    </citation>
    <scope>NUCLEOTIDE SEQUENCE [LARGE SCALE GENOMIC DNA]</scope>
    <source>
        <strain evidence="3">cv. Tanjil</strain>
        <tissue evidence="2">Whole plant</tissue>
    </source>
</reference>
<keyword evidence="1" id="KW-0732">Signal</keyword>
<dbReference type="AlphaFoldDB" id="A0A4P1RDI6"/>
<feature type="chain" id="PRO_5020039638" evidence="1">
    <location>
        <begin position="19"/>
        <end position="122"/>
    </location>
</feature>
<feature type="signal peptide" evidence="1">
    <location>
        <begin position="1"/>
        <end position="18"/>
    </location>
</feature>
<accession>A0A4P1RDI6</accession>
<organism evidence="2 3">
    <name type="scientific">Lupinus angustifolius</name>
    <name type="common">Narrow-leaved blue lupine</name>
    <dbReference type="NCBI Taxonomy" id="3871"/>
    <lineage>
        <taxon>Eukaryota</taxon>
        <taxon>Viridiplantae</taxon>
        <taxon>Streptophyta</taxon>
        <taxon>Embryophyta</taxon>
        <taxon>Tracheophyta</taxon>
        <taxon>Spermatophyta</taxon>
        <taxon>Magnoliopsida</taxon>
        <taxon>eudicotyledons</taxon>
        <taxon>Gunneridae</taxon>
        <taxon>Pentapetalae</taxon>
        <taxon>rosids</taxon>
        <taxon>fabids</taxon>
        <taxon>Fabales</taxon>
        <taxon>Fabaceae</taxon>
        <taxon>Papilionoideae</taxon>
        <taxon>50 kb inversion clade</taxon>
        <taxon>genistoids sensu lato</taxon>
        <taxon>core genistoids</taxon>
        <taxon>Genisteae</taxon>
        <taxon>Lupinus</taxon>
    </lineage>
</organism>
<proteinExistence type="predicted"/>
<gene>
    <name evidence="2" type="ORF">TanjilG_03061</name>
</gene>
<protein>
    <submittedName>
        <fullName evidence="2">Uncharacterized protein</fullName>
    </submittedName>
</protein>
<dbReference type="EMBL" id="CM007367">
    <property type="protein sequence ID" value="OIW08385.1"/>
    <property type="molecule type" value="Genomic_DNA"/>
</dbReference>
<dbReference type="Proteomes" id="UP000188354">
    <property type="component" value="Chromosome LG07"/>
</dbReference>
<sequence>MGGALMGLAMLGIMVVFGEESLNSILNAFKFQMQVDEDEIYWRHRKEDEELECSHNFTHLISQLVQCFINAMVVSRSWIGGIFSCTNTRRSSSEKFVNYPLRPVEASSLVHFWVLLKAHFAI</sequence>
<evidence type="ECO:0000313" key="2">
    <source>
        <dbReference type="EMBL" id="OIW08385.1"/>
    </source>
</evidence>
<keyword evidence="3" id="KW-1185">Reference proteome</keyword>
<evidence type="ECO:0000256" key="1">
    <source>
        <dbReference type="SAM" id="SignalP"/>
    </source>
</evidence>
<name>A0A4P1RDI6_LUPAN</name>
<dbReference type="Gramene" id="OIW08385">
    <property type="protein sequence ID" value="OIW08385"/>
    <property type="gene ID" value="TanjilG_03061"/>
</dbReference>
<evidence type="ECO:0000313" key="3">
    <source>
        <dbReference type="Proteomes" id="UP000188354"/>
    </source>
</evidence>